<dbReference type="CDD" id="cd05155">
    <property type="entry name" value="APH_ChoK_like_1"/>
    <property type="match status" value="1"/>
</dbReference>
<evidence type="ECO:0000259" key="1">
    <source>
        <dbReference type="Pfam" id="PF01636"/>
    </source>
</evidence>
<dbReference type="InterPro" id="IPR002575">
    <property type="entry name" value="Aminoglycoside_PTrfase"/>
</dbReference>
<proteinExistence type="predicted"/>
<dbReference type="EMBL" id="BAABDQ010000003">
    <property type="protein sequence ID" value="GAA3539849.1"/>
    <property type="molecule type" value="Genomic_DNA"/>
</dbReference>
<evidence type="ECO:0000313" key="2">
    <source>
        <dbReference type="EMBL" id="GAA3539849.1"/>
    </source>
</evidence>
<dbReference type="SUPFAM" id="SSF56112">
    <property type="entry name" value="Protein kinase-like (PK-like)"/>
    <property type="match status" value="1"/>
</dbReference>
<dbReference type="PANTHER" id="PTHR21310">
    <property type="entry name" value="AMINOGLYCOSIDE PHOSPHOTRANSFERASE-RELATED-RELATED"/>
    <property type="match status" value="1"/>
</dbReference>
<comment type="caution">
    <text evidence="2">The sequence shown here is derived from an EMBL/GenBank/DDBJ whole genome shotgun (WGS) entry which is preliminary data.</text>
</comment>
<dbReference type="Pfam" id="PF01636">
    <property type="entry name" value="APH"/>
    <property type="match status" value="1"/>
</dbReference>
<keyword evidence="3" id="KW-1185">Reference proteome</keyword>
<protein>
    <submittedName>
        <fullName evidence="2">Aminoglycoside phosphotransferase family protein</fullName>
    </submittedName>
</protein>
<dbReference type="PANTHER" id="PTHR21310:SF42">
    <property type="entry name" value="BIFUNCTIONAL AAC_APH"/>
    <property type="match status" value="1"/>
</dbReference>
<dbReference type="Proteomes" id="UP001500630">
    <property type="component" value="Unassembled WGS sequence"/>
</dbReference>
<sequence length="296" mass="31426">MGRMHADEVGTDVALVRRLLAGQFPQWADLPVEPFDSPGTVHAIYRLGDHLSVRLPLVEWGSEDVEKEQRWLPRLAPLLPVAIPAVLGKGVPAEGFPWPWSVCRWLDGGNPDAGRLAADAQTAGALAMDLAGFVGAFRRIELPGGPPAYRGGSLAEQDTATRAAIAELKGLIDTDAATAAWDAALRAPEWAGPPVWVHADLMPGNLLVADGRLTGVIDFATTGVGDPACDLIIAWNLLPPRAREEFRAGLNPDDATWARGRGKALSMALIQLPYYLGTNPAIAANARHVISAVLAG</sequence>
<gene>
    <name evidence="2" type="ORF">GCM10022419_019850</name>
</gene>
<dbReference type="Gene3D" id="3.30.200.20">
    <property type="entry name" value="Phosphorylase Kinase, domain 1"/>
    <property type="match status" value="1"/>
</dbReference>
<accession>A0ABP6VU52</accession>
<organism evidence="2 3">
    <name type="scientific">Nonomuraea rosea</name>
    <dbReference type="NCBI Taxonomy" id="638574"/>
    <lineage>
        <taxon>Bacteria</taxon>
        <taxon>Bacillati</taxon>
        <taxon>Actinomycetota</taxon>
        <taxon>Actinomycetes</taxon>
        <taxon>Streptosporangiales</taxon>
        <taxon>Streptosporangiaceae</taxon>
        <taxon>Nonomuraea</taxon>
    </lineage>
</organism>
<dbReference type="InterPro" id="IPR011009">
    <property type="entry name" value="Kinase-like_dom_sf"/>
</dbReference>
<name>A0ABP6VU52_9ACTN</name>
<feature type="domain" description="Aminoglycoside phosphotransferase" evidence="1">
    <location>
        <begin position="45"/>
        <end position="261"/>
    </location>
</feature>
<reference evidence="3" key="1">
    <citation type="journal article" date="2019" name="Int. J. Syst. Evol. Microbiol.">
        <title>The Global Catalogue of Microorganisms (GCM) 10K type strain sequencing project: providing services to taxonomists for standard genome sequencing and annotation.</title>
        <authorList>
            <consortium name="The Broad Institute Genomics Platform"/>
            <consortium name="The Broad Institute Genome Sequencing Center for Infectious Disease"/>
            <person name="Wu L."/>
            <person name="Ma J."/>
        </authorList>
    </citation>
    <scope>NUCLEOTIDE SEQUENCE [LARGE SCALE GENOMIC DNA]</scope>
    <source>
        <strain evidence="3">JCM 17326</strain>
    </source>
</reference>
<evidence type="ECO:0000313" key="3">
    <source>
        <dbReference type="Proteomes" id="UP001500630"/>
    </source>
</evidence>
<dbReference type="InterPro" id="IPR051678">
    <property type="entry name" value="AGP_Transferase"/>
</dbReference>
<dbReference type="Gene3D" id="3.90.1200.10">
    <property type="match status" value="1"/>
</dbReference>